<comment type="caution">
    <text evidence="1">The sequence shown here is derived from an EMBL/GenBank/DDBJ whole genome shotgun (WGS) entry which is preliminary data.</text>
</comment>
<sequence>MNNYIKLYWQHTIKTFYLSLIIGFVFIGFDIILRIFYILQGDPINNLSNEPPDLFAISIWFTILLGISGMMSWFNAFMNMKVNSKQIFLGIVLGGISITMSIFFALYIINIVIINICNNFFPMLNLTNTFGSCLDGLFGSNLDGSPDFSTMVFICLSIFSLSNLVGSFIAKFRFQEVIILLSFIIFTAILVTAIGFATPILIKISLVQGNNILTLFILSVLCAVSIGISYIISRRIAI</sequence>
<proteinExistence type="predicted"/>
<reference evidence="1" key="1">
    <citation type="submission" date="2016-08" db="EMBL/GenBank/DDBJ databases">
        <authorList>
            <person name="Ngugi D.K."/>
            <person name="Miyake S."/>
            <person name="Stingl U."/>
        </authorList>
    </citation>
    <scope>NUCLEOTIDE SEQUENCE</scope>
    <source>
        <strain evidence="1">SCG-B11WGA-EpuloA1</strain>
    </source>
</reference>
<protein>
    <submittedName>
        <fullName evidence="1">Uncharacterized protein</fullName>
    </submittedName>
</protein>
<evidence type="ECO:0000313" key="1">
    <source>
        <dbReference type="EMBL" id="ONI42216.1"/>
    </source>
</evidence>
<gene>
    <name evidence="1" type="ORF">AN396_02190</name>
</gene>
<name>A0ACC8XFX3_9FIRM</name>
<organism evidence="1 2">
    <name type="scientific">Candidatus Epulonipiscium fishelsonii</name>
    <dbReference type="NCBI Taxonomy" id="77094"/>
    <lineage>
        <taxon>Bacteria</taxon>
        <taxon>Bacillati</taxon>
        <taxon>Bacillota</taxon>
        <taxon>Clostridia</taxon>
        <taxon>Lachnospirales</taxon>
        <taxon>Lachnospiraceae</taxon>
        <taxon>Candidatus Epulonipiscium</taxon>
    </lineage>
</organism>
<dbReference type="Proteomes" id="UP000188605">
    <property type="component" value="Unassembled WGS sequence"/>
</dbReference>
<accession>A0ACC8XFX3</accession>
<keyword evidence="2" id="KW-1185">Reference proteome</keyword>
<evidence type="ECO:0000313" key="2">
    <source>
        <dbReference type="Proteomes" id="UP000188605"/>
    </source>
</evidence>
<dbReference type="EMBL" id="LJDB01000017">
    <property type="protein sequence ID" value="ONI42216.1"/>
    <property type="molecule type" value="Genomic_DNA"/>
</dbReference>